<evidence type="ECO:0000313" key="8">
    <source>
        <dbReference type="EMBL" id="KAF5829985.1"/>
    </source>
</evidence>
<feature type="coiled-coil region" evidence="6">
    <location>
        <begin position="38"/>
        <end position="100"/>
    </location>
</feature>
<dbReference type="InterPro" id="IPR044759">
    <property type="entry name" value="bZIP_RF2"/>
</dbReference>
<evidence type="ECO:0000313" key="9">
    <source>
        <dbReference type="Proteomes" id="UP000815325"/>
    </source>
</evidence>
<feature type="domain" description="BZIP" evidence="7">
    <location>
        <begin position="20"/>
        <end position="83"/>
    </location>
</feature>
<evidence type="ECO:0000256" key="5">
    <source>
        <dbReference type="ARBA" id="ARBA00023242"/>
    </source>
</evidence>
<dbReference type="InterPro" id="IPR046347">
    <property type="entry name" value="bZIP_sf"/>
</dbReference>
<organism evidence="8 9">
    <name type="scientific">Dunaliella salina</name>
    <name type="common">Green alga</name>
    <name type="synonym">Protococcus salinus</name>
    <dbReference type="NCBI Taxonomy" id="3046"/>
    <lineage>
        <taxon>Eukaryota</taxon>
        <taxon>Viridiplantae</taxon>
        <taxon>Chlorophyta</taxon>
        <taxon>core chlorophytes</taxon>
        <taxon>Chlorophyceae</taxon>
        <taxon>CS clade</taxon>
        <taxon>Chlamydomonadales</taxon>
        <taxon>Dunaliellaceae</taxon>
        <taxon>Dunaliella</taxon>
    </lineage>
</organism>
<comment type="caution">
    <text evidence="8">The sequence shown here is derived from an EMBL/GenBank/DDBJ whole genome shotgun (WGS) entry which is preliminary data.</text>
</comment>
<reference evidence="8" key="1">
    <citation type="submission" date="2017-08" db="EMBL/GenBank/DDBJ databases">
        <authorList>
            <person name="Polle J.E."/>
            <person name="Barry K."/>
            <person name="Cushman J."/>
            <person name="Schmutz J."/>
            <person name="Tran D."/>
            <person name="Hathwaick L.T."/>
            <person name="Yim W.C."/>
            <person name="Jenkins J."/>
            <person name="Mckie-Krisberg Z.M."/>
            <person name="Prochnik S."/>
            <person name="Lindquist E."/>
            <person name="Dockter R.B."/>
            <person name="Adam C."/>
            <person name="Molina H."/>
            <person name="Bunkerborg J."/>
            <person name="Jin E."/>
            <person name="Buchheim M."/>
            <person name="Magnuson J."/>
        </authorList>
    </citation>
    <scope>NUCLEOTIDE SEQUENCE</scope>
    <source>
        <strain evidence="8">CCAP 19/18</strain>
    </source>
</reference>
<evidence type="ECO:0000256" key="1">
    <source>
        <dbReference type="ARBA" id="ARBA00004123"/>
    </source>
</evidence>
<keyword evidence="4" id="KW-0804">Transcription</keyword>
<evidence type="ECO:0000259" key="7">
    <source>
        <dbReference type="PROSITE" id="PS50217"/>
    </source>
</evidence>
<proteinExistence type="predicted"/>
<dbReference type="SMART" id="SM00338">
    <property type="entry name" value="BRLZ"/>
    <property type="match status" value="1"/>
</dbReference>
<dbReference type="EMBL" id="MU070093">
    <property type="protein sequence ID" value="KAF5829985.1"/>
    <property type="molecule type" value="Genomic_DNA"/>
</dbReference>
<dbReference type="InterPro" id="IPR004827">
    <property type="entry name" value="bZIP"/>
</dbReference>
<protein>
    <recommendedName>
        <fullName evidence="7">BZIP domain-containing protein</fullName>
    </recommendedName>
</protein>
<comment type="subcellular location">
    <subcellularLocation>
        <location evidence="1">Nucleus</location>
    </subcellularLocation>
</comment>
<name>A0ABQ7G5U1_DUNSA</name>
<dbReference type="PROSITE" id="PS50217">
    <property type="entry name" value="BZIP"/>
    <property type="match status" value="1"/>
</dbReference>
<dbReference type="Pfam" id="PF07716">
    <property type="entry name" value="bZIP_2"/>
    <property type="match status" value="1"/>
</dbReference>
<keyword evidence="2" id="KW-0805">Transcription regulation</keyword>
<gene>
    <name evidence="8" type="ORF">DUNSADRAFT_15205</name>
</gene>
<dbReference type="SUPFAM" id="SSF57959">
    <property type="entry name" value="Leucine zipper domain"/>
    <property type="match status" value="1"/>
</dbReference>
<sequence>MKRANTSVNGRTDQELLLLDPKNVKRILANRQSAAKSKERRIQHAMELEHKLAAAQEEHELLSFQAEELNLDNTTLTQYNDELSSMVPKLQAQVQQLTDTSKLLVEEVLQAQRMMGLPLNVPDAALPNNNEDVLPLPCLLQPLLPLGS</sequence>
<dbReference type="PANTHER" id="PTHR13690">
    <property type="entry name" value="TRANSCRIPTION FACTOR POSF21-RELATED"/>
    <property type="match status" value="1"/>
</dbReference>
<keyword evidence="5" id="KW-0539">Nucleus</keyword>
<evidence type="ECO:0000256" key="6">
    <source>
        <dbReference type="SAM" id="Coils"/>
    </source>
</evidence>
<evidence type="ECO:0000256" key="4">
    <source>
        <dbReference type="ARBA" id="ARBA00023163"/>
    </source>
</evidence>
<dbReference type="Proteomes" id="UP000815325">
    <property type="component" value="Unassembled WGS sequence"/>
</dbReference>
<keyword evidence="9" id="KW-1185">Reference proteome</keyword>
<evidence type="ECO:0000256" key="2">
    <source>
        <dbReference type="ARBA" id="ARBA00023015"/>
    </source>
</evidence>
<keyword evidence="6" id="KW-0175">Coiled coil</keyword>
<keyword evidence="3" id="KW-0238">DNA-binding</keyword>
<evidence type="ECO:0000256" key="3">
    <source>
        <dbReference type="ARBA" id="ARBA00023125"/>
    </source>
</evidence>
<dbReference type="CDD" id="cd14703">
    <property type="entry name" value="bZIP_plant_RF2"/>
    <property type="match status" value="1"/>
</dbReference>
<dbReference type="PANTHER" id="PTHR13690:SF124">
    <property type="entry name" value="TRANSCRIPTION FACTOR RF2A"/>
    <property type="match status" value="1"/>
</dbReference>
<accession>A0ABQ7G5U1</accession>